<dbReference type="PANTHER" id="PTHR33164:SF43">
    <property type="entry name" value="HTH-TYPE TRANSCRIPTIONAL REPRESSOR YETL"/>
    <property type="match status" value="1"/>
</dbReference>
<feature type="domain" description="HTH marR-type" evidence="1">
    <location>
        <begin position="17"/>
        <end position="150"/>
    </location>
</feature>
<dbReference type="PROSITE" id="PS50995">
    <property type="entry name" value="HTH_MARR_2"/>
    <property type="match status" value="1"/>
</dbReference>
<dbReference type="PRINTS" id="PR00598">
    <property type="entry name" value="HTHMARR"/>
</dbReference>
<dbReference type="PANTHER" id="PTHR33164">
    <property type="entry name" value="TRANSCRIPTIONAL REGULATOR, MARR FAMILY"/>
    <property type="match status" value="1"/>
</dbReference>
<dbReference type="Pfam" id="PF12802">
    <property type="entry name" value="MarR_2"/>
    <property type="match status" value="1"/>
</dbReference>
<accession>A0A2G0CE10</accession>
<evidence type="ECO:0000259" key="1">
    <source>
        <dbReference type="PROSITE" id="PS50995"/>
    </source>
</evidence>
<dbReference type="EMBL" id="PDLO01000004">
    <property type="protein sequence ID" value="PHK98209.1"/>
    <property type="molecule type" value="Genomic_DNA"/>
</dbReference>
<dbReference type="GO" id="GO:0006950">
    <property type="term" value="P:response to stress"/>
    <property type="evidence" value="ECO:0007669"/>
    <property type="project" value="TreeGrafter"/>
</dbReference>
<evidence type="ECO:0000313" key="2">
    <source>
        <dbReference type="EMBL" id="PHK98209.1"/>
    </source>
</evidence>
<dbReference type="SUPFAM" id="SSF46785">
    <property type="entry name" value="Winged helix' DNA-binding domain"/>
    <property type="match status" value="1"/>
</dbReference>
<name>A0A2G0CE10_9BACT</name>
<dbReference type="InterPro" id="IPR039422">
    <property type="entry name" value="MarR/SlyA-like"/>
</dbReference>
<gene>
    <name evidence="2" type="ORF">CGL56_10915</name>
</gene>
<dbReference type="InterPro" id="IPR036390">
    <property type="entry name" value="WH_DNA-bd_sf"/>
</dbReference>
<reference evidence="2 3" key="1">
    <citation type="submission" date="2017-10" db="EMBL/GenBank/DDBJ databases">
        <title>The draft genome sequence of Lewinella marina KCTC 32374.</title>
        <authorList>
            <person name="Wang K."/>
        </authorList>
    </citation>
    <scope>NUCLEOTIDE SEQUENCE [LARGE SCALE GENOMIC DNA]</scope>
    <source>
        <strain evidence="2 3">MKG-38</strain>
    </source>
</reference>
<dbReference type="RefSeq" id="WP_099106596.1">
    <property type="nucleotide sequence ID" value="NZ_JAATJF010000004.1"/>
</dbReference>
<protein>
    <submittedName>
        <fullName evidence="2">MarR family transcriptional regulator</fullName>
    </submittedName>
</protein>
<dbReference type="Proteomes" id="UP000226437">
    <property type="component" value="Unassembled WGS sequence"/>
</dbReference>
<dbReference type="OrthoDB" id="763883at2"/>
<proteinExistence type="predicted"/>
<dbReference type="InterPro" id="IPR036388">
    <property type="entry name" value="WH-like_DNA-bd_sf"/>
</dbReference>
<keyword evidence="3" id="KW-1185">Reference proteome</keyword>
<dbReference type="Gene3D" id="1.10.10.10">
    <property type="entry name" value="Winged helix-like DNA-binding domain superfamily/Winged helix DNA-binding domain"/>
    <property type="match status" value="1"/>
</dbReference>
<dbReference type="AlphaFoldDB" id="A0A2G0CE10"/>
<sequence>MKERPENDRNYVCDDQFRELRFNLLHSCSWINNSMRQFLQPHDITPKQYSILRILDERFPESLSIQELRDMLADKMSDASRLVDRLEKKNLLDKFPSDHDRRSNRTRITEKGSELVARINEGRKDLDALIRERLSDGEVDYLNDLLERLR</sequence>
<dbReference type="GO" id="GO:0003700">
    <property type="term" value="F:DNA-binding transcription factor activity"/>
    <property type="evidence" value="ECO:0007669"/>
    <property type="project" value="InterPro"/>
</dbReference>
<dbReference type="InterPro" id="IPR000835">
    <property type="entry name" value="HTH_MarR-typ"/>
</dbReference>
<comment type="caution">
    <text evidence="2">The sequence shown here is derived from an EMBL/GenBank/DDBJ whole genome shotgun (WGS) entry which is preliminary data.</text>
</comment>
<dbReference type="SMART" id="SM00347">
    <property type="entry name" value="HTH_MARR"/>
    <property type="match status" value="1"/>
</dbReference>
<organism evidence="2 3">
    <name type="scientific">Neolewinella marina</name>
    <dbReference type="NCBI Taxonomy" id="438751"/>
    <lineage>
        <taxon>Bacteria</taxon>
        <taxon>Pseudomonadati</taxon>
        <taxon>Bacteroidota</taxon>
        <taxon>Saprospiria</taxon>
        <taxon>Saprospirales</taxon>
        <taxon>Lewinellaceae</taxon>
        <taxon>Neolewinella</taxon>
    </lineage>
</organism>
<evidence type="ECO:0000313" key="3">
    <source>
        <dbReference type="Proteomes" id="UP000226437"/>
    </source>
</evidence>